<gene>
    <name evidence="2" type="ORF">HS088_TW06G00079</name>
</gene>
<name>A0A7J7DI50_TRIWF</name>
<feature type="compositionally biased region" description="Basic residues" evidence="1">
    <location>
        <begin position="136"/>
        <end position="146"/>
    </location>
</feature>
<dbReference type="PANTHER" id="PTHR37194:SF2">
    <property type="entry name" value="T2E6.7-RELATED"/>
    <property type="match status" value="1"/>
</dbReference>
<feature type="region of interest" description="Disordered" evidence="1">
    <location>
        <begin position="115"/>
        <end position="146"/>
    </location>
</feature>
<dbReference type="Proteomes" id="UP000593562">
    <property type="component" value="Unassembled WGS sequence"/>
</dbReference>
<sequence length="146" mass="16572">MEHDRKLFKFCFLDSDIALLHTNSLENVYRTVEDGIGLVHLVIVYLDLIVELVKMQQVVMETPSGTRVKAMLRLGSETYPINAANKGTLSEQLVLMKEESMSILKDFITRHNVPNDVPDELAETSSEEDEEIPKNSHVKSKKTKLT</sequence>
<feature type="compositionally biased region" description="Acidic residues" evidence="1">
    <location>
        <begin position="117"/>
        <end position="131"/>
    </location>
</feature>
<evidence type="ECO:0000313" key="3">
    <source>
        <dbReference type="Proteomes" id="UP000593562"/>
    </source>
</evidence>
<proteinExistence type="predicted"/>
<accession>A0A7J7DI50</accession>
<keyword evidence="3" id="KW-1185">Reference proteome</keyword>
<dbReference type="FunCoup" id="A0A7J7DI50">
    <property type="interactions" value="663"/>
</dbReference>
<organism evidence="2 3">
    <name type="scientific">Tripterygium wilfordii</name>
    <name type="common">Thunder God vine</name>
    <dbReference type="NCBI Taxonomy" id="458696"/>
    <lineage>
        <taxon>Eukaryota</taxon>
        <taxon>Viridiplantae</taxon>
        <taxon>Streptophyta</taxon>
        <taxon>Embryophyta</taxon>
        <taxon>Tracheophyta</taxon>
        <taxon>Spermatophyta</taxon>
        <taxon>Magnoliopsida</taxon>
        <taxon>eudicotyledons</taxon>
        <taxon>Gunneridae</taxon>
        <taxon>Pentapetalae</taxon>
        <taxon>rosids</taxon>
        <taxon>fabids</taxon>
        <taxon>Celastrales</taxon>
        <taxon>Celastraceae</taxon>
        <taxon>Tripterygium</taxon>
    </lineage>
</organism>
<reference evidence="2 3" key="1">
    <citation type="journal article" date="2020" name="Nat. Commun.">
        <title>Genome of Tripterygium wilfordii and identification of cytochrome P450 involved in triptolide biosynthesis.</title>
        <authorList>
            <person name="Tu L."/>
            <person name="Su P."/>
            <person name="Zhang Z."/>
            <person name="Gao L."/>
            <person name="Wang J."/>
            <person name="Hu T."/>
            <person name="Zhou J."/>
            <person name="Zhang Y."/>
            <person name="Zhao Y."/>
            <person name="Liu Y."/>
            <person name="Song Y."/>
            <person name="Tong Y."/>
            <person name="Lu Y."/>
            <person name="Yang J."/>
            <person name="Xu C."/>
            <person name="Jia M."/>
            <person name="Peters R.J."/>
            <person name="Huang L."/>
            <person name="Gao W."/>
        </authorList>
    </citation>
    <scope>NUCLEOTIDE SEQUENCE [LARGE SCALE GENOMIC DNA]</scope>
    <source>
        <strain evidence="3">cv. XIE 37</strain>
        <tissue evidence="2">Leaf</tissue>
    </source>
</reference>
<dbReference type="EMBL" id="JAAARO010000006">
    <property type="protein sequence ID" value="KAF5745914.1"/>
    <property type="molecule type" value="Genomic_DNA"/>
</dbReference>
<protein>
    <submittedName>
        <fullName evidence="2">Uncharacterized protein</fullName>
    </submittedName>
</protein>
<evidence type="ECO:0000256" key="1">
    <source>
        <dbReference type="SAM" id="MobiDB-lite"/>
    </source>
</evidence>
<dbReference type="InParanoid" id="A0A7J7DI50"/>
<dbReference type="PANTHER" id="PTHR37194">
    <property type="entry name" value="T2E6.7-RELATED"/>
    <property type="match status" value="1"/>
</dbReference>
<comment type="caution">
    <text evidence="2">The sequence shown here is derived from an EMBL/GenBank/DDBJ whole genome shotgun (WGS) entry which is preliminary data.</text>
</comment>
<evidence type="ECO:0000313" key="2">
    <source>
        <dbReference type="EMBL" id="KAF5745914.1"/>
    </source>
</evidence>
<dbReference type="AlphaFoldDB" id="A0A7J7DI50"/>